<accession>A0ABR1GCZ4</accession>
<evidence type="ECO:0000313" key="2">
    <source>
        <dbReference type="Proteomes" id="UP001363151"/>
    </source>
</evidence>
<gene>
    <name evidence="1" type="ORF">SO694_00002228</name>
</gene>
<proteinExistence type="predicted"/>
<comment type="caution">
    <text evidence="1">The sequence shown here is derived from an EMBL/GenBank/DDBJ whole genome shotgun (WGS) entry which is preliminary data.</text>
</comment>
<organism evidence="1 2">
    <name type="scientific">Aureococcus anophagefferens</name>
    <name type="common">Harmful bloom alga</name>
    <dbReference type="NCBI Taxonomy" id="44056"/>
    <lineage>
        <taxon>Eukaryota</taxon>
        <taxon>Sar</taxon>
        <taxon>Stramenopiles</taxon>
        <taxon>Ochrophyta</taxon>
        <taxon>Pelagophyceae</taxon>
        <taxon>Pelagomonadales</taxon>
        <taxon>Pelagomonadaceae</taxon>
        <taxon>Aureococcus</taxon>
    </lineage>
</organism>
<dbReference type="EMBL" id="JBBJCI010000034">
    <property type="protein sequence ID" value="KAK7253681.1"/>
    <property type="molecule type" value="Genomic_DNA"/>
</dbReference>
<keyword evidence="2" id="KW-1185">Reference proteome</keyword>
<dbReference type="Proteomes" id="UP001363151">
    <property type="component" value="Unassembled WGS sequence"/>
</dbReference>
<name>A0ABR1GCZ4_AURAN</name>
<reference evidence="1 2" key="1">
    <citation type="submission" date="2024-03" db="EMBL/GenBank/DDBJ databases">
        <title>Aureococcus anophagefferens CCMP1851 and Kratosvirus quantuckense: Draft genome of a second virus-susceptible host strain in the model system.</title>
        <authorList>
            <person name="Chase E."/>
            <person name="Truchon A.R."/>
            <person name="Schepens W."/>
            <person name="Wilhelm S.W."/>
        </authorList>
    </citation>
    <scope>NUCLEOTIDE SEQUENCE [LARGE SCALE GENOMIC DNA]</scope>
    <source>
        <strain evidence="1 2">CCMP1851</strain>
    </source>
</reference>
<evidence type="ECO:0000313" key="1">
    <source>
        <dbReference type="EMBL" id="KAK7253681.1"/>
    </source>
</evidence>
<sequence>MIATRRGAPGARYFQEYVADSGAYLRDVDGLGDGFAPSLYCHQRDWLNANKWVPSSCERIRGEQNCAAKTTCAWKEKTNECVGKSQCTECRRWSTGDALFRDHFECFLAPPLDEWFGFDALPPAGGRRAVAKAYAAVDRDALVDCGAADGELRVVVHVRLGDLIHPDLSGEMYANASAEINQATQLAFGVATKGKRLDKLFSSSPVHNPPHVHAADDYGRGCGRKKKATMGCFARVVGAPCARARARRSAAAAKRALARNWTRYEALAAFTEVLWRPSAAVRATTAAMRSALDLPRRRRRARRPRAPGRPRS</sequence>
<protein>
    <submittedName>
        <fullName evidence="1">Uncharacterized protein</fullName>
    </submittedName>
</protein>